<dbReference type="KEGG" id="rmc:RMONA_08070"/>
<organism evidence="3 4">
    <name type="scientific">Rickettsia monacensis</name>
    <dbReference type="NCBI Taxonomy" id="109232"/>
    <lineage>
        <taxon>Bacteria</taxon>
        <taxon>Pseudomonadati</taxon>
        <taxon>Pseudomonadota</taxon>
        <taxon>Alphaproteobacteria</taxon>
        <taxon>Rickettsiales</taxon>
        <taxon>Rickettsiaceae</taxon>
        <taxon>Rickettsieae</taxon>
        <taxon>Rickettsia</taxon>
        <taxon>spotted fever group</taxon>
    </lineage>
</organism>
<dbReference type="Proteomes" id="UP000018149">
    <property type="component" value="Chromosome I"/>
</dbReference>
<sequence>MTRRKACIKNRVPANIEDAVVNIAVEFPAFGQERAANELRKSGIIISGGGVRSVWLRHDLESFKKRLKALETKVANDGIVLSDNQLAVLEKVKNQREASGEIETMHPGYLGSQDTYYVGNIKGIGRIYQQTFVDTY</sequence>
<dbReference type="AlphaFoldDB" id="A0A0B7J6I4"/>
<evidence type="ECO:0008006" key="5">
    <source>
        <dbReference type="Google" id="ProtNLM"/>
    </source>
</evidence>
<gene>
    <name evidence="1" type="ORF">RMONA_00730</name>
    <name evidence="2" type="ORF">RMONA_07495</name>
    <name evidence="3" type="ORF">RMONA_08070</name>
</gene>
<name>A0A0B7J6I4_9RICK</name>
<reference evidence="4" key="2">
    <citation type="submission" date="2015-01" db="EMBL/GenBank/DDBJ databases">
        <authorList>
            <person name="Felsheim R."/>
        </authorList>
    </citation>
    <scope>NUCLEOTIDE SEQUENCE [LARGE SCALE GENOMIC DNA]</scope>
    <source>
        <strain evidence="4">IrR/Munich</strain>
    </source>
</reference>
<protein>
    <recommendedName>
        <fullName evidence="5">Transposase</fullName>
    </recommendedName>
</protein>
<evidence type="ECO:0000313" key="3">
    <source>
        <dbReference type="EMBL" id="CEO17964.1"/>
    </source>
</evidence>
<dbReference type="KEGG" id="rmc:RMONA_07495"/>
<dbReference type="EMBL" id="LN794217">
    <property type="protein sequence ID" value="CEO17964.1"/>
    <property type="molecule type" value="Genomic_DNA"/>
</dbReference>
<accession>A0A0B7J6I4</accession>
<evidence type="ECO:0000313" key="4">
    <source>
        <dbReference type="Proteomes" id="UP000018149"/>
    </source>
</evidence>
<dbReference type="HOGENOM" id="CLU_067821_0_0_5"/>
<evidence type="ECO:0000313" key="2">
    <source>
        <dbReference type="EMBL" id="CEO17850.1"/>
    </source>
</evidence>
<keyword evidence="4" id="KW-1185">Reference proteome</keyword>
<evidence type="ECO:0000313" key="1">
    <source>
        <dbReference type="EMBL" id="CEO16568.1"/>
    </source>
</evidence>
<dbReference type="EMBL" id="LN794217">
    <property type="protein sequence ID" value="CEO17850.1"/>
    <property type="molecule type" value="Genomic_DNA"/>
</dbReference>
<dbReference type="KEGG" id="rmc:RMONA_00730"/>
<reference evidence="3 4" key="1">
    <citation type="submission" date="2015-01" db="EMBL/GenBank/DDBJ databases">
        <title>Draft genome sequence of Rickettsia monacensis strain IrR/Munich.</title>
        <authorList>
            <person name="Felsheim R.F."/>
            <person name="Johnson S.L."/>
            <person name="Kurtti T.J."/>
            <person name="Munderloh U.G."/>
        </authorList>
    </citation>
    <scope>NUCLEOTIDE SEQUENCE [LARGE SCALE GENOMIC DNA]</scope>
    <source>
        <strain evidence="3 4">IrR/Munich</strain>
    </source>
</reference>
<proteinExistence type="predicted"/>
<dbReference type="EMBL" id="LN794217">
    <property type="protein sequence ID" value="CEO16568.1"/>
    <property type="molecule type" value="Genomic_DNA"/>
</dbReference>